<sequence>MGRAQQRGPVPGPARRPPAARVRAALSRGGRPHPLPPRVSRRPLPRRVEIEARAKLNLGLAVGPDRADGYHEIATVYQSITLADTLVATRIRRGFRLRVRHEDASVRGHAGRALRAPVPAGESNLVLRAARKMAERAGIEGGASFRLIKRIPARAGLGGGSADAAAAVAAMAALYRPRMSLEARRSLCAEIGSDVPFALQGGTAIGLGRGERLQPARLDGPFRVVLAVPRWRVPTAWAYEQISRTKFGLTGWRAKLRFAQSLGRKRVSLSRALRLGNTFEGVLGTRREEFRSLCERLRAAGAVEVRVTGSGSAVFGILAPSVPADQVVGRFAGSEPLFLARSARAGLKLRGQS</sequence>
<dbReference type="SUPFAM" id="SSF54211">
    <property type="entry name" value="Ribosomal protein S5 domain 2-like"/>
    <property type="match status" value="1"/>
</dbReference>
<comment type="pathway">
    <text evidence="9">Isoprenoid biosynthesis; isopentenyl diphosphate biosynthesis via DXP pathway; isopentenyl diphosphate from 1-deoxy-D-xylulose 5-phosphate: step 3/6.</text>
</comment>
<dbReference type="PANTHER" id="PTHR43527:SF2">
    <property type="entry name" value="4-DIPHOSPHOCYTIDYL-2-C-METHYL-D-ERYTHRITOL KINASE, CHLOROPLASTIC"/>
    <property type="match status" value="1"/>
</dbReference>
<keyword evidence="5 9" id="KW-0547">Nucleotide-binding</keyword>
<feature type="domain" description="GHMP kinase C-terminal" evidence="12">
    <location>
        <begin position="269"/>
        <end position="329"/>
    </location>
</feature>
<dbReference type="SUPFAM" id="SSF55060">
    <property type="entry name" value="GHMP Kinase, C-terminal domain"/>
    <property type="match status" value="1"/>
</dbReference>
<dbReference type="AlphaFoldDB" id="A0A538T788"/>
<evidence type="ECO:0000256" key="5">
    <source>
        <dbReference type="ARBA" id="ARBA00022741"/>
    </source>
</evidence>
<dbReference type="InterPro" id="IPR004424">
    <property type="entry name" value="IspE"/>
</dbReference>
<dbReference type="HAMAP" id="MF_00061">
    <property type="entry name" value="IspE"/>
    <property type="match status" value="1"/>
</dbReference>
<comment type="function">
    <text evidence="9">Catalyzes the phosphorylation of the position 2 hydroxy group of 4-diphosphocytidyl-2C-methyl-D-erythritol.</text>
</comment>
<dbReference type="Gene3D" id="3.30.230.10">
    <property type="match status" value="1"/>
</dbReference>
<evidence type="ECO:0000256" key="2">
    <source>
        <dbReference type="ARBA" id="ARBA00012052"/>
    </source>
</evidence>
<dbReference type="Pfam" id="PF08544">
    <property type="entry name" value="GHMP_kinases_C"/>
    <property type="match status" value="1"/>
</dbReference>
<evidence type="ECO:0000256" key="10">
    <source>
        <dbReference type="SAM" id="MobiDB-lite"/>
    </source>
</evidence>
<proteinExistence type="inferred from homology"/>
<evidence type="ECO:0000256" key="1">
    <source>
        <dbReference type="ARBA" id="ARBA00009684"/>
    </source>
</evidence>
<evidence type="ECO:0000259" key="11">
    <source>
        <dbReference type="Pfam" id="PF00288"/>
    </source>
</evidence>
<organism evidence="13 14">
    <name type="scientific">Eiseniibacteriota bacterium</name>
    <dbReference type="NCBI Taxonomy" id="2212470"/>
    <lineage>
        <taxon>Bacteria</taxon>
        <taxon>Candidatus Eiseniibacteriota</taxon>
    </lineage>
</organism>
<dbReference type="EMBL" id="VBOS01000046">
    <property type="protein sequence ID" value="TMQ59502.1"/>
    <property type="molecule type" value="Genomic_DNA"/>
</dbReference>
<dbReference type="GO" id="GO:0016114">
    <property type="term" value="P:terpenoid biosynthetic process"/>
    <property type="evidence" value="ECO:0007669"/>
    <property type="project" value="UniProtKB-UniRule"/>
</dbReference>
<evidence type="ECO:0000256" key="7">
    <source>
        <dbReference type="ARBA" id="ARBA00022840"/>
    </source>
</evidence>
<comment type="catalytic activity">
    <reaction evidence="9">
        <text>4-CDP-2-C-methyl-D-erythritol + ATP = 4-CDP-2-C-methyl-D-erythritol 2-phosphate + ADP + H(+)</text>
        <dbReference type="Rhea" id="RHEA:18437"/>
        <dbReference type="ChEBI" id="CHEBI:15378"/>
        <dbReference type="ChEBI" id="CHEBI:30616"/>
        <dbReference type="ChEBI" id="CHEBI:57823"/>
        <dbReference type="ChEBI" id="CHEBI:57919"/>
        <dbReference type="ChEBI" id="CHEBI:456216"/>
        <dbReference type="EC" id="2.7.1.148"/>
    </reaction>
</comment>
<gene>
    <name evidence="9 13" type="primary">ispE</name>
    <name evidence="13" type="ORF">E6K72_01580</name>
</gene>
<feature type="active site" evidence="9">
    <location>
        <position position="194"/>
    </location>
</feature>
<dbReference type="InterPro" id="IPR006204">
    <property type="entry name" value="GHMP_kinase_N_dom"/>
</dbReference>
<keyword evidence="4 9" id="KW-0808">Transferase</keyword>
<dbReference type="InterPro" id="IPR013750">
    <property type="entry name" value="GHMP_kinase_C_dom"/>
</dbReference>
<accession>A0A538T788</accession>
<protein>
    <recommendedName>
        <fullName evidence="3 9">4-diphosphocytidyl-2-C-methyl-D-erythritol kinase</fullName>
        <shortName evidence="9">CMK</shortName>
        <ecNumber evidence="2 9">2.7.1.148</ecNumber>
    </recommendedName>
    <alternativeName>
        <fullName evidence="8 9">4-(cytidine-5'-diphospho)-2-C-methyl-D-erythritol kinase</fullName>
    </alternativeName>
</protein>
<dbReference type="InterPro" id="IPR020568">
    <property type="entry name" value="Ribosomal_Su5_D2-typ_SF"/>
</dbReference>
<feature type="domain" description="GHMP kinase N-terminal" evidence="11">
    <location>
        <begin position="124"/>
        <end position="202"/>
    </location>
</feature>
<dbReference type="GO" id="GO:0019288">
    <property type="term" value="P:isopentenyl diphosphate biosynthetic process, methylerythritol 4-phosphate pathway"/>
    <property type="evidence" value="ECO:0007669"/>
    <property type="project" value="UniProtKB-UniRule"/>
</dbReference>
<evidence type="ECO:0000313" key="14">
    <source>
        <dbReference type="Proteomes" id="UP000317716"/>
    </source>
</evidence>
<evidence type="ECO:0000256" key="3">
    <source>
        <dbReference type="ARBA" id="ARBA00017473"/>
    </source>
</evidence>
<keyword evidence="9" id="KW-0414">Isoprene biosynthesis</keyword>
<evidence type="ECO:0000256" key="9">
    <source>
        <dbReference type="HAMAP-Rule" id="MF_00061"/>
    </source>
</evidence>
<evidence type="ECO:0000256" key="4">
    <source>
        <dbReference type="ARBA" id="ARBA00022679"/>
    </source>
</evidence>
<comment type="similarity">
    <text evidence="1 9">Belongs to the GHMP kinase family. IspE subfamily.</text>
</comment>
<feature type="binding site" evidence="9">
    <location>
        <begin position="152"/>
        <end position="162"/>
    </location>
    <ligand>
        <name>ATP</name>
        <dbReference type="ChEBI" id="CHEBI:30616"/>
    </ligand>
</feature>
<feature type="region of interest" description="Disordered" evidence="10">
    <location>
        <begin position="1"/>
        <end position="43"/>
    </location>
</feature>
<evidence type="ECO:0000256" key="8">
    <source>
        <dbReference type="ARBA" id="ARBA00032554"/>
    </source>
</evidence>
<evidence type="ECO:0000259" key="12">
    <source>
        <dbReference type="Pfam" id="PF08544"/>
    </source>
</evidence>
<dbReference type="Gene3D" id="3.30.70.890">
    <property type="entry name" value="GHMP kinase, C-terminal domain"/>
    <property type="match status" value="1"/>
</dbReference>
<evidence type="ECO:0000256" key="6">
    <source>
        <dbReference type="ARBA" id="ARBA00022777"/>
    </source>
</evidence>
<comment type="caution">
    <text evidence="13">The sequence shown here is derived from an EMBL/GenBank/DDBJ whole genome shotgun (WGS) entry which is preliminary data.</text>
</comment>
<dbReference type="Proteomes" id="UP000317716">
    <property type="component" value="Unassembled WGS sequence"/>
</dbReference>
<keyword evidence="6 9" id="KW-0418">Kinase</keyword>
<dbReference type="PANTHER" id="PTHR43527">
    <property type="entry name" value="4-DIPHOSPHOCYTIDYL-2-C-METHYL-D-ERYTHRITOL KINASE, CHLOROPLASTIC"/>
    <property type="match status" value="1"/>
</dbReference>
<evidence type="ECO:0000313" key="13">
    <source>
        <dbReference type="EMBL" id="TMQ59502.1"/>
    </source>
</evidence>
<dbReference type="EC" id="2.7.1.148" evidence="2 9"/>
<dbReference type="UniPathway" id="UPA00056">
    <property type="reaction ID" value="UER00094"/>
</dbReference>
<dbReference type="GO" id="GO:0050515">
    <property type="term" value="F:4-(cytidine 5'-diphospho)-2-C-methyl-D-erythritol kinase activity"/>
    <property type="evidence" value="ECO:0007669"/>
    <property type="project" value="UniProtKB-UniRule"/>
</dbReference>
<reference evidence="13 14" key="1">
    <citation type="journal article" date="2019" name="Nat. Microbiol.">
        <title>Mediterranean grassland soil C-N compound turnover is dependent on rainfall and depth, and is mediated by genomically divergent microorganisms.</title>
        <authorList>
            <person name="Diamond S."/>
            <person name="Andeer P.F."/>
            <person name="Li Z."/>
            <person name="Crits-Christoph A."/>
            <person name="Burstein D."/>
            <person name="Anantharaman K."/>
            <person name="Lane K.R."/>
            <person name="Thomas B.C."/>
            <person name="Pan C."/>
            <person name="Northen T.R."/>
            <person name="Banfield J.F."/>
        </authorList>
    </citation>
    <scope>NUCLEOTIDE SEQUENCE [LARGE SCALE GENOMIC DNA]</scope>
    <source>
        <strain evidence="13">WS_2</strain>
    </source>
</reference>
<name>A0A538T788_UNCEI</name>
<feature type="active site" evidence="9">
    <location>
        <position position="55"/>
    </location>
</feature>
<dbReference type="NCBIfam" id="TIGR00154">
    <property type="entry name" value="ispE"/>
    <property type="match status" value="1"/>
</dbReference>
<dbReference type="GO" id="GO:0005524">
    <property type="term" value="F:ATP binding"/>
    <property type="evidence" value="ECO:0007669"/>
    <property type="project" value="UniProtKB-UniRule"/>
</dbReference>
<dbReference type="Pfam" id="PF00288">
    <property type="entry name" value="GHMP_kinases_N"/>
    <property type="match status" value="1"/>
</dbReference>
<dbReference type="InterPro" id="IPR036554">
    <property type="entry name" value="GHMP_kinase_C_sf"/>
</dbReference>
<dbReference type="InterPro" id="IPR014721">
    <property type="entry name" value="Ribsml_uS5_D2-typ_fold_subgr"/>
</dbReference>
<keyword evidence="7 9" id="KW-0067">ATP-binding</keyword>